<proteinExistence type="predicted"/>
<dbReference type="AlphaFoldDB" id="A0A4R9M577"/>
<dbReference type="OrthoDB" id="337775at2"/>
<organism evidence="1 2">
    <name type="scientific">Leptospira idonii</name>
    <dbReference type="NCBI Taxonomy" id="1193500"/>
    <lineage>
        <taxon>Bacteria</taxon>
        <taxon>Pseudomonadati</taxon>
        <taxon>Spirochaetota</taxon>
        <taxon>Spirochaetia</taxon>
        <taxon>Leptospirales</taxon>
        <taxon>Leptospiraceae</taxon>
        <taxon>Leptospira</taxon>
    </lineage>
</organism>
<dbReference type="PROSITE" id="PS51257">
    <property type="entry name" value="PROKAR_LIPOPROTEIN"/>
    <property type="match status" value="1"/>
</dbReference>
<comment type="caution">
    <text evidence="1">The sequence shown here is derived from an EMBL/GenBank/DDBJ whole genome shotgun (WGS) entry which is preliminary data.</text>
</comment>
<protein>
    <recommendedName>
        <fullName evidence="3">TRL-like family protein</fullName>
    </recommendedName>
</protein>
<name>A0A4R9M577_9LEPT</name>
<dbReference type="Proteomes" id="UP000298058">
    <property type="component" value="Unassembled WGS sequence"/>
</dbReference>
<sequence>MNWKLMFLISLISLSFGCKSSPYWGNFERISLEAVPNTEDLDEPVSGYNCALFWYEASLAKAVQSAIAKVPGATALRDVTFKVSAFCIVATGIPVKDKSGQAEKPK</sequence>
<evidence type="ECO:0000313" key="2">
    <source>
        <dbReference type="Proteomes" id="UP000298058"/>
    </source>
</evidence>
<dbReference type="EMBL" id="RQHW01000002">
    <property type="protein sequence ID" value="TGN20965.1"/>
    <property type="molecule type" value="Genomic_DNA"/>
</dbReference>
<evidence type="ECO:0000313" key="1">
    <source>
        <dbReference type="EMBL" id="TGN20965.1"/>
    </source>
</evidence>
<dbReference type="RefSeq" id="WP_135758500.1">
    <property type="nucleotide sequence ID" value="NZ_RQHW01000002.1"/>
</dbReference>
<reference evidence="1" key="1">
    <citation type="journal article" date="2019" name="PLoS Negl. Trop. Dis.">
        <title>Revisiting the worldwide diversity of Leptospira species in the environment.</title>
        <authorList>
            <person name="Vincent A.T."/>
            <person name="Schiettekatte O."/>
            <person name="Bourhy P."/>
            <person name="Veyrier F.J."/>
            <person name="Picardeau M."/>
        </authorList>
    </citation>
    <scope>NUCLEOTIDE SEQUENCE [LARGE SCALE GENOMIC DNA]</scope>
    <source>
        <strain evidence="1">201300427</strain>
    </source>
</reference>
<accession>A0A4R9M577</accession>
<gene>
    <name evidence="1" type="ORF">EHS15_00125</name>
</gene>
<keyword evidence="2" id="KW-1185">Reference proteome</keyword>
<evidence type="ECO:0008006" key="3">
    <source>
        <dbReference type="Google" id="ProtNLM"/>
    </source>
</evidence>